<evidence type="ECO:0000256" key="2">
    <source>
        <dbReference type="ARBA" id="ARBA00023315"/>
    </source>
</evidence>
<evidence type="ECO:0000259" key="3">
    <source>
        <dbReference type="PROSITE" id="PS51186"/>
    </source>
</evidence>
<dbReference type="AlphaFoldDB" id="A0A397N9E2"/>
<keyword evidence="2 4" id="KW-0012">Acyltransferase</keyword>
<gene>
    <name evidence="4" type="ORF">DFO61_2515</name>
</gene>
<protein>
    <submittedName>
        <fullName evidence="4">L-amino acid N-acyltransferase YncA</fullName>
    </submittedName>
</protein>
<reference evidence="4 5" key="1">
    <citation type="submission" date="2018-08" db="EMBL/GenBank/DDBJ databases">
        <title>Genome sequencing of rice bacterial endophytes.</title>
        <authorList>
            <person name="Venturi V."/>
        </authorList>
    </citation>
    <scope>NUCLEOTIDE SEQUENCE [LARGE SCALE GENOMIC DNA]</scope>
    <source>
        <strain evidence="4 5">E1205</strain>
    </source>
</reference>
<feature type="domain" description="N-acetyltransferase" evidence="3">
    <location>
        <begin position="4"/>
        <end position="164"/>
    </location>
</feature>
<dbReference type="Gene3D" id="3.40.630.30">
    <property type="match status" value="1"/>
</dbReference>
<dbReference type="InterPro" id="IPR000182">
    <property type="entry name" value="GNAT_dom"/>
</dbReference>
<dbReference type="Pfam" id="PF00583">
    <property type="entry name" value="Acetyltransf_1"/>
    <property type="match status" value="1"/>
</dbReference>
<name>A0A397N9E2_ECTOL</name>
<keyword evidence="1 4" id="KW-0808">Transferase</keyword>
<proteinExistence type="predicted"/>
<dbReference type="Proteomes" id="UP000265836">
    <property type="component" value="Unassembled WGS sequence"/>
</dbReference>
<organism evidence="4 5">
    <name type="scientific">Ectopseudomonas oleovorans</name>
    <name type="common">Pseudomonas oleovorans</name>
    <dbReference type="NCBI Taxonomy" id="301"/>
    <lineage>
        <taxon>Bacteria</taxon>
        <taxon>Pseudomonadati</taxon>
        <taxon>Pseudomonadota</taxon>
        <taxon>Gammaproteobacteria</taxon>
        <taxon>Pseudomonadales</taxon>
        <taxon>Pseudomonadaceae</taxon>
        <taxon>Ectopseudomonas</taxon>
    </lineage>
</organism>
<dbReference type="EMBL" id="QXDA01000003">
    <property type="protein sequence ID" value="RIA31787.1"/>
    <property type="molecule type" value="Genomic_DNA"/>
</dbReference>
<dbReference type="CDD" id="cd04301">
    <property type="entry name" value="NAT_SF"/>
    <property type="match status" value="1"/>
</dbReference>
<dbReference type="GO" id="GO:0016747">
    <property type="term" value="F:acyltransferase activity, transferring groups other than amino-acyl groups"/>
    <property type="evidence" value="ECO:0007669"/>
    <property type="project" value="InterPro"/>
</dbReference>
<evidence type="ECO:0000313" key="5">
    <source>
        <dbReference type="Proteomes" id="UP000265836"/>
    </source>
</evidence>
<accession>A0A397N9E2</accession>
<evidence type="ECO:0000313" key="4">
    <source>
        <dbReference type="EMBL" id="RIA31787.1"/>
    </source>
</evidence>
<comment type="caution">
    <text evidence="4">The sequence shown here is derived from an EMBL/GenBank/DDBJ whole genome shotgun (WGS) entry which is preliminary data.</text>
</comment>
<dbReference type="PROSITE" id="PS51186">
    <property type="entry name" value="GNAT"/>
    <property type="match status" value="1"/>
</dbReference>
<dbReference type="RefSeq" id="WP_119693083.1">
    <property type="nucleotide sequence ID" value="NZ_QXDA01000003.1"/>
</dbReference>
<dbReference type="InterPro" id="IPR050832">
    <property type="entry name" value="Bact_Acetyltransf"/>
</dbReference>
<dbReference type="PANTHER" id="PTHR43877">
    <property type="entry name" value="AMINOALKYLPHOSPHONATE N-ACETYLTRANSFERASE-RELATED-RELATED"/>
    <property type="match status" value="1"/>
</dbReference>
<evidence type="ECO:0000256" key="1">
    <source>
        <dbReference type="ARBA" id="ARBA00022679"/>
    </source>
</evidence>
<dbReference type="SUPFAM" id="SSF55729">
    <property type="entry name" value="Acyl-CoA N-acyltransferases (Nat)"/>
    <property type="match status" value="1"/>
</dbReference>
<dbReference type="InterPro" id="IPR016181">
    <property type="entry name" value="Acyl_CoA_acyltransferase"/>
</dbReference>
<sequence>MNEVRIRQAQPADIQAMCALLLEHGPNPWNYLPEAEVRAHLQAIASGETLAVLAEGGSGLLGFVSYRLTHDFSAHQPTGREAQQHAYICEAVVHRGCAGQGLGSRLLEATIERISALGVQDVYIDRHEENAASAGMMRKAGFTELLSYDDPARRSHGSRRSTLCCRRVGGNADQ</sequence>